<evidence type="ECO:0000256" key="10">
    <source>
        <dbReference type="SAM" id="Phobius"/>
    </source>
</evidence>
<keyword evidence="6 10" id="KW-1133">Transmembrane helix</keyword>
<dbReference type="GO" id="GO:0046688">
    <property type="term" value="P:response to copper ion"/>
    <property type="evidence" value="ECO:0007669"/>
    <property type="project" value="InterPro"/>
</dbReference>
<dbReference type="InterPro" id="IPR008457">
    <property type="entry name" value="Cu-R_CopD_dom"/>
</dbReference>
<sequence>MIPHKFKINLLALAALLLFMLCSPALADAHANMERSTPLQDAELSESPSSIRIQYTEEFDPDLSRIVLEDEAGNAIKGKLSAEKDRWLVYTIPKLSPGIYKVKWQVLSVDTHVTDGSFRFAVGVPLASTKPSDTISLDGGASNASPSPAATAKPSASASPSGAGSGSSGKGNDASPGAAGQPGSGSSSSGNSATGGKGGSSQGGGAANGSSGGDTASGGTAGSGSSSGGSNAADGTVKGGGSSAGTGASGGKTNGGGSSTNSSSSASAGNGGAAGSEANSGAGAAEGSAISGQVGTGSAAGGNSSSTGLGGQNSSAGAGGSEASAGSEEVAGSVKNNDGDSANGDDVLPANGEQQAATGVDPSITATDSPAVTEGDSASGETAQAADASHGHSMSGEHGADSDMEMDADGNMIGHSGNHDAEHQTDWRTVIYTLLRIIEVIAAASMVAFLYARYVLWSRADESALPKLLSKRSERLLLIGAAIALGATGFFHVWLLAEQLSAFDMGSGSTLYQKILSATMVGRAAWLRPALAALMLLLAYAPQRDERWVAPLKWLMALLLTVLYPLTGHANASPLFSAAVLSHIVHIWTAAIWFGGLMAIISATLKASFPSVEEQQQALHEMIKRFSRAALPIIILLAATGIILSLQRLNVWTELASSSYGRLVLLKTLLLVAVIGIGAYHRFALMPRLAAGMGKGAADNNYAHPFIQAVRIEALLALAAFIVAGMLSSTAPPEQPAYAEPVYWHVMGDKAHMSMRIKPEEQAYQLDVWLPTGMGAPTQIEVQAKGNSGQGEVQDIPFAFNKGGPDPYGYEGFDKYTYLSKAPVPAVGDIWDMTIVITDPTGEKHRYEKRIP</sequence>
<evidence type="ECO:0000256" key="3">
    <source>
        <dbReference type="ARBA" id="ARBA00022692"/>
    </source>
</evidence>
<dbReference type="GO" id="GO:0042597">
    <property type="term" value="C:periplasmic space"/>
    <property type="evidence" value="ECO:0007669"/>
    <property type="project" value="InterPro"/>
</dbReference>
<feature type="compositionally biased region" description="Low complexity" evidence="9">
    <location>
        <begin position="301"/>
        <end position="334"/>
    </location>
</feature>
<keyword evidence="5 11" id="KW-0732">Signal</keyword>
<feature type="signal peptide" evidence="11">
    <location>
        <begin position="1"/>
        <end position="27"/>
    </location>
</feature>
<dbReference type="GO" id="GO:0005886">
    <property type="term" value="C:plasma membrane"/>
    <property type="evidence" value="ECO:0007669"/>
    <property type="project" value="UniProtKB-SubCell"/>
</dbReference>
<evidence type="ECO:0000256" key="5">
    <source>
        <dbReference type="ARBA" id="ARBA00022729"/>
    </source>
</evidence>
<dbReference type="EMBL" id="CP016808">
    <property type="protein sequence ID" value="ANY67414.1"/>
    <property type="molecule type" value="Genomic_DNA"/>
</dbReference>
<dbReference type="PANTHER" id="PTHR34820">
    <property type="entry name" value="INNER MEMBRANE PROTEIN YEBZ"/>
    <property type="match status" value="1"/>
</dbReference>
<evidence type="ECO:0000256" key="1">
    <source>
        <dbReference type="ARBA" id="ARBA00004651"/>
    </source>
</evidence>
<dbReference type="GO" id="GO:0005507">
    <property type="term" value="F:copper ion binding"/>
    <property type="evidence" value="ECO:0007669"/>
    <property type="project" value="InterPro"/>
</dbReference>
<feature type="compositionally biased region" description="Gly residues" evidence="9">
    <location>
        <begin position="237"/>
        <end position="258"/>
    </location>
</feature>
<feature type="compositionally biased region" description="Low complexity" evidence="9">
    <location>
        <begin position="138"/>
        <end position="162"/>
    </location>
</feature>
<feature type="compositionally biased region" description="Low complexity" evidence="9">
    <location>
        <begin position="259"/>
        <end position="268"/>
    </location>
</feature>
<keyword evidence="2" id="KW-1003">Cell membrane</keyword>
<keyword evidence="7" id="KW-0186">Copper</keyword>
<evidence type="ECO:0000259" key="12">
    <source>
        <dbReference type="Pfam" id="PF04234"/>
    </source>
</evidence>
<feature type="compositionally biased region" description="Low complexity" evidence="9">
    <location>
        <begin position="275"/>
        <end position="292"/>
    </location>
</feature>
<dbReference type="Gene3D" id="2.60.40.1220">
    <property type="match status" value="1"/>
</dbReference>
<dbReference type="PANTHER" id="PTHR34820:SF4">
    <property type="entry name" value="INNER MEMBRANE PROTEIN YEBZ"/>
    <property type="match status" value="1"/>
</dbReference>
<dbReference type="Pfam" id="PF04234">
    <property type="entry name" value="CopC"/>
    <property type="match status" value="1"/>
</dbReference>
<evidence type="ECO:0000313" key="14">
    <source>
        <dbReference type="EMBL" id="ANY67414.1"/>
    </source>
</evidence>
<evidence type="ECO:0000256" key="7">
    <source>
        <dbReference type="ARBA" id="ARBA00023008"/>
    </source>
</evidence>
<feature type="compositionally biased region" description="Gly residues" evidence="9">
    <location>
        <begin position="193"/>
        <end position="227"/>
    </location>
</feature>
<keyword evidence="8 10" id="KW-0472">Membrane</keyword>
<accession>A0A1B2DI49</accession>
<protein>
    <recommendedName>
        <fullName evidence="15">Copper resistance protein CopC</fullName>
    </recommendedName>
</protein>
<dbReference type="Pfam" id="PF05425">
    <property type="entry name" value="CopD"/>
    <property type="match status" value="1"/>
</dbReference>
<dbReference type="InterPro" id="IPR014755">
    <property type="entry name" value="Cu-Rt/internalin_Ig-like"/>
</dbReference>
<feature type="domain" description="CopC" evidence="12">
    <location>
        <begin position="30"/>
        <end position="122"/>
    </location>
</feature>
<feature type="transmembrane region" description="Helical" evidence="10">
    <location>
        <begin position="515"/>
        <end position="540"/>
    </location>
</feature>
<feature type="transmembrane region" description="Helical" evidence="10">
    <location>
        <begin position="552"/>
        <end position="572"/>
    </location>
</feature>
<dbReference type="AlphaFoldDB" id="A0A1B2DI49"/>
<dbReference type="GO" id="GO:0006825">
    <property type="term" value="P:copper ion transport"/>
    <property type="evidence" value="ECO:0007669"/>
    <property type="project" value="InterPro"/>
</dbReference>
<feature type="transmembrane region" description="Helical" evidence="10">
    <location>
        <begin position="584"/>
        <end position="605"/>
    </location>
</feature>
<feature type="compositionally biased region" description="Low complexity" evidence="9">
    <location>
        <begin position="170"/>
        <end position="192"/>
    </location>
</feature>
<feature type="transmembrane region" description="Helical" evidence="10">
    <location>
        <begin position="664"/>
        <end position="685"/>
    </location>
</feature>
<dbReference type="SUPFAM" id="SSF81296">
    <property type="entry name" value="E set domains"/>
    <property type="match status" value="1"/>
</dbReference>
<comment type="subcellular location">
    <subcellularLocation>
        <location evidence="1">Cell membrane</location>
        <topology evidence="1">Multi-pass membrane protein</topology>
    </subcellularLocation>
</comment>
<evidence type="ECO:0000259" key="13">
    <source>
        <dbReference type="Pfam" id="PF05425"/>
    </source>
</evidence>
<proteinExistence type="predicted"/>
<dbReference type="InterPro" id="IPR007348">
    <property type="entry name" value="CopC_dom"/>
</dbReference>
<feature type="chain" id="PRO_5008535012" description="Copper resistance protein CopC" evidence="11">
    <location>
        <begin position="28"/>
        <end position="852"/>
    </location>
</feature>
<evidence type="ECO:0000256" key="8">
    <source>
        <dbReference type="ARBA" id="ARBA00023136"/>
    </source>
</evidence>
<evidence type="ECO:0000256" key="4">
    <source>
        <dbReference type="ARBA" id="ARBA00022723"/>
    </source>
</evidence>
<keyword evidence="3 10" id="KW-0812">Transmembrane</keyword>
<evidence type="ECO:0000256" key="2">
    <source>
        <dbReference type="ARBA" id="ARBA00022475"/>
    </source>
</evidence>
<evidence type="ECO:0008006" key="15">
    <source>
        <dbReference type="Google" id="ProtNLM"/>
    </source>
</evidence>
<dbReference type="InterPro" id="IPR032694">
    <property type="entry name" value="CopC/D"/>
</dbReference>
<feature type="domain" description="Copper resistance protein D" evidence="13">
    <location>
        <begin position="622"/>
        <end position="727"/>
    </location>
</feature>
<evidence type="ECO:0000256" key="9">
    <source>
        <dbReference type="SAM" id="MobiDB-lite"/>
    </source>
</evidence>
<dbReference type="InterPro" id="IPR014756">
    <property type="entry name" value="Ig_E-set"/>
</dbReference>
<gene>
    <name evidence="14" type="ORF">BBD42_13715</name>
</gene>
<keyword evidence="4" id="KW-0479">Metal-binding</keyword>
<name>A0A1B2DI49_9BACL</name>
<feature type="transmembrane region" description="Helical" evidence="10">
    <location>
        <begin position="626"/>
        <end position="644"/>
    </location>
</feature>
<feature type="transmembrane region" description="Helical" evidence="10">
    <location>
        <begin position="476"/>
        <end position="495"/>
    </location>
</feature>
<reference evidence="14" key="1">
    <citation type="submission" date="2016-08" db="EMBL/GenBank/DDBJ databases">
        <title>Complete Genome Seqeunce of Paenibacillus sp. BIHB 4019 from tea rhizoplane.</title>
        <authorList>
            <person name="Thakur R."/>
            <person name="Swarnkar M.K."/>
            <person name="Gulati A."/>
        </authorList>
    </citation>
    <scope>NUCLEOTIDE SEQUENCE [LARGE SCALE GENOMIC DNA]</scope>
    <source>
        <strain evidence="14">BIHB4019</strain>
    </source>
</reference>
<evidence type="ECO:0000256" key="11">
    <source>
        <dbReference type="SAM" id="SignalP"/>
    </source>
</evidence>
<feature type="transmembrane region" description="Helical" evidence="10">
    <location>
        <begin position="434"/>
        <end position="456"/>
    </location>
</feature>
<organism evidence="14">
    <name type="scientific">Paenibacillus sp. BIHB 4019</name>
    <dbReference type="NCBI Taxonomy" id="1870819"/>
    <lineage>
        <taxon>Bacteria</taxon>
        <taxon>Bacillati</taxon>
        <taxon>Bacillota</taxon>
        <taxon>Bacilli</taxon>
        <taxon>Bacillales</taxon>
        <taxon>Paenibacillaceae</taxon>
        <taxon>Paenibacillus</taxon>
    </lineage>
</organism>
<evidence type="ECO:0000256" key="6">
    <source>
        <dbReference type="ARBA" id="ARBA00022989"/>
    </source>
</evidence>
<feature type="region of interest" description="Disordered" evidence="9">
    <location>
        <begin position="129"/>
        <end position="420"/>
    </location>
</feature>